<feature type="transmembrane region" description="Helical" evidence="1">
    <location>
        <begin position="41"/>
        <end position="62"/>
    </location>
</feature>
<evidence type="ECO:0000313" key="3">
    <source>
        <dbReference type="Proteomes" id="UP000799764"/>
    </source>
</evidence>
<sequence length="134" mass="13505">MSVTFLRSVLSMLLGSMFGRSLGSSFGVFLASMFGRSFGSVLRVFLGGVLGGLFGSGFGGSLSSGLSHGASAVGCCGTLSFTAAFRLGLDNRPITSKASFQALATTEGSRNVVRAFAVAGCQATFSSASSMAIT</sequence>
<organism evidence="2 3">
    <name type="scientific">Karstenula rhodostoma CBS 690.94</name>
    <dbReference type="NCBI Taxonomy" id="1392251"/>
    <lineage>
        <taxon>Eukaryota</taxon>
        <taxon>Fungi</taxon>
        <taxon>Dikarya</taxon>
        <taxon>Ascomycota</taxon>
        <taxon>Pezizomycotina</taxon>
        <taxon>Dothideomycetes</taxon>
        <taxon>Pleosporomycetidae</taxon>
        <taxon>Pleosporales</taxon>
        <taxon>Massarineae</taxon>
        <taxon>Didymosphaeriaceae</taxon>
        <taxon>Karstenula</taxon>
    </lineage>
</organism>
<protein>
    <submittedName>
        <fullName evidence="2">Uncharacterized protein</fullName>
    </submittedName>
</protein>
<evidence type="ECO:0000313" key="2">
    <source>
        <dbReference type="EMBL" id="KAF2438455.1"/>
    </source>
</evidence>
<dbReference type="EMBL" id="MU001512">
    <property type="protein sequence ID" value="KAF2438455.1"/>
    <property type="molecule type" value="Genomic_DNA"/>
</dbReference>
<gene>
    <name evidence="2" type="ORF">P171DRAFT_449098</name>
</gene>
<dbReference type="AlphaFoldDB" id="A0A9P4U5V3"/>
<comment type="caution">
    <text evidence="2">The sequence shown here is derived from an EMBL/GenBank/DDBJ whole genome shotgun (WGS) entry which is preliminary data.</text>
</comment>
<name>A0A9P4U5V3_9PLEO</name>
<keyword evidence="3" id="KW-1185">Reference proteome</keyword>
<reference evidence="2" key="1">
    <citation type="journal article" date="2020" name="Stud. Mycol.">
        <title>101 Dothideomycetes genomes: a test case for predicting lifestyles and emergence of pathogens.</title>
        <authorList>
            <person name="Haridas S."/>
            <person name="Albert R."/>
            <person name="Binder M."/>
            <person name="Bloem J."/>
            <person name="Labutti K."/>
            <person name="Salamov A."/>
            <person name="Andreopoulos B."/>
            <person name="Baker S."/>
            <person name="Barry K."/>
            <person name="Bills G."/>
            <person name="Bluhm B."/>
            <person name="Cannon C."/>
            <person name="Castanera R."/>
            <person name="Culley D."/>
            <person name="Daum C."/>
            <person name="Ezra D."/>
            <person name="Gonzalez J."/>
            <person name="Henrissat B."/>
            <person name="Kuo A."/>
            <person name="Liang C."/>
            <person name="Lipzen A."/>
            <person name="Lutzoni F."/>
            <person name="Magnuson J."/>
            <person name="Mondo S."/>
            <person name="Nolan M."/>
            <person name="Ohm R."/>
            <person name="Pangilinan J."/>
            <person name="Park H.-J."/>
            <person name="Ramirez L."/>
            <person name="Alfaro M."/>
            <person name="Sun H."/>
            <person name="Tritt A."/>
            <person name="Yoshinaga Y."/>
            <person name="Zwiers L.-H."/>
            <person name="Turgeon B."/>
            <person name="Goodwin S."/>
            <person name="Spatafora J."/>
            <person name="Crous P."/>
            <person name="Grigoriev I."/>
        </authorList>
    </citation>
    <scope>NUCLEOTIDE SEQUENCE</scope>
    <source>
        <strain evidence="2">CBS 690.94</strain>
    </source>
</reference>
<feature type="transmembrane region" description="Helical" evidence="1">
    <location>
        <begin position="68"/>
        <end position="89"/>
    </location>
</feature>
<dbReference type="Proteomes" id="UP000799764">
    <property type="component" value="Unassembled WGS sequence"/>
</dbReference>
<keyword evidence="1" id="KW-1133">Transmembrane helix</keyword>
<evidence type="ECO:0000256" key="1">
    <source>
        <dbReference type="SAM" id="Phobius"/>
    </source>
</evidence>
<keyword evidence="1" id="KW-0472">Membrane</keyword>
<proteinExistence type="predicted"/>
<feature type="transmembrane region" description="Helical" evidence="1">
    <location>
        <begin position="12"/>
        <end position="34"/>
    </location>
</feature>
<accession>A0A9P4U5V3</accession>
<keyword evidence="1" id="KW-0812">Transmembrane</keyword>